<sequence length="76" mass="8644">WDNLVMVVNDTTSTNNVLKLDDVVSIILNEEIRRKSIKESSSRNALNVESRGMQKERSKSKSSGKSKSRDSRSKFK</sequence>
<dbReference type="AlphaFoldDB" id="A0AA38LRZ6"/>
<evidence type="ECO:0000313" key="2">
    <source>
        <dbReference type="EMBL" id="KAH9331132.1"/>
    </source>
</evidence>
<feature type="non-terminal residue" evidence="2">
    <location>
        <position position="76"/>
    </location>
</feature>
<name>A0AA38LRZ6_TAXCH</name>
<feature type="non-terminal residue" evidence="2">
    <location>
        <position position="1"/>
    </location>
</feature>
<protein>
    <submittedName>
        <fullName evidence="2">Uncharacterized protein</fullName>
    </submittedName>
</protein>
<proteinExistence type="predicted"/>
<gene>
    <name evidence="2" type="ORF">KI387_003240</name>
</gene>
<organism evidence="2 3">
    <name type="scientific">Taxus chinensis</name>
    <name type="common">Chinese yew</name>
    <name type="synonym">Taxus wallichiana var. chinensis</name>
    <dbReference type="NCBI Taxonomy" id="29808"/>
    <lineage>
        <taxon>Eukaryota</taxon>
        <taxon>Viridiplantae</taxon>
        <taxon>Streptophyta</taxon>
        <taxon>Embryophyta</taxon>
        <taxon>Tracheophyta</taxon>
        <taxon>Spermatophyta</taxon>
        <taxon>Pinopsida</taxon>
        <taxon>Pinidae</taxon>
        <taxon>Conifers II</taxon>
        <taxon>Cupressales</taxon>
        <taxon>Taxaceae</taxon>
        <taxon>Taxus</taxon>
    </lineage>
</organism>
<dbReference type="Proteomes" id="UP000824469">
    <property type="component" value="Unassembled WGS sequence"/>
</dbReference>
<feature type="compositionally biased region" description="Basic and acidic residues" evidence="1">
    <location>
        <begin position="67"/>
        <end position="76"/>
    </location>
</feature>
<evidence type="ECO:0000256" key="1">
    <source>
        <dbReference type="SAM" id="MobiDB-lite"/>
    </source>
</evidence>
<feature type="region of interest" description="Disordered" evidence="1">
    <location>
        <begin position="37"/>
        <end position="76"/>
    </location>
</feature>
<evidence type="ECO:0000313" key="3">
    <source>
        <dbReference type="Proteomes" id="UP000824469"/>
    </source>
</evidence>
<dbReference type="EMBL" id="JAHRHJ020000001">
    <property type="protein sequence ID" value="KAH9331132.1"/>
    <property type="molecule type" value="Genomic_DNA"/>
</dbReference>
<reference evidence="2 3" key="1">
    <citation type="journal article" date="2021" name="Nat. Plants">
        <title>The Taxus genome provides insights into paclitaxel biosynthesis.</title>
        <authorList>
            <person name="Xiong X."/>
            <person name="Gou J."/>
            <person name="Liao Q."/>
            <person name="Li Y."/>
            <person name="Zhou Q."/>
            <person name="Bi G."/>
            <person name="Li C."/>
            <person name="Du R."/>
            <person name="Wang X."/>
            <person name="Sun T."/>
            <person name="Guo L."/>
            <person name="Liang H."/>
            <person name="Lu P."/>
            <person name="Wu Y."/>
            <person name="Zhang Z."/>
            <person name="Ro D.K."/>
            <person name="Shang Y."/>
            <person name="Huang S."/>
            <person name="Yan J."/>
        </authorList>
    </citation>
    <scope>NUCLEOTIDE SEQUENCE [LARGE SCALE GENOMIC DNA]</scope>
    <source>
        <strain evidence="2">Ta-2019</strain>
    </source>
</reference>
<keyword evidence="3" id="KW-1185">Reference proteome</keyword>
<comment type="caution">
    <text evidence="2">The sequence shown here is derived from an EMBL/GenBank/DDBJ whole genome shotgun (WGS) entry which is preliminary data.</text>
</comment>
<accession>A0AA38LRZ6</accession>